<sequence length="260" mass="28574">MQSSTSINQARHIHFRQIKAAPGTLANHSQLVAHRDIMLSKVVPLFLVIGTALAMMPVKPQVSADRSLVDFMLQNNARGVGIGDPALKQYCFNRYLPILKDVTDQYEADYNKCVSTYQAECAGIDAKYLEPRENSARIAKETCDALLKCDSNENYVDAFDCYASTGSTYSKVLFSLSSDGSEYGGIIRELYRAAESVAEFCVNYAERVYWENTDKTYTELQSCLDGDINDSTVKTTSTSTTTVQSTTKAASTTSTTSTSA</sequence>
<evidence type="ECO:0000313" key="4">
    <source>
        <dbReference type="Proteomes" id="UP000009192"/>
    </source>
</evidence>
<feature type="region of interest" description="Disordered" evidence="1">
    <location>
        <begin position="235"/>
        <end position="260"/>
    </location>
</feature>
<dbReference type="OrthoDB" id="8054395at2759"/>
<dbReference type="InterPro" id="IPR007931">
    <property type="entry name" value="TsetseEP"/>
</dbReference>
<dbReference type="KEGG" id="dmo:Dmoj_GI24460"/>
<feature type="domain" description="Protein TsetseEP" evidence="2">
    <location>
        <begin position="89"/>
        <end position="207"/>
    </location>
</feature>
<dbReference type="AlphaFoldDB" id="B4KCI6"/>
<evidence type="ECO:0000256" key="1">
    <source>
        <dbReference type="SAM" id="MobiDB-lite"/>
    </source>
</evidence>
<protein>
    <recommendedName>
        <fullName evidence="2">Protein TsetseEP domain-containing protein</fullName>
    </recommendedName>
</protein>
<dbReference type="Pfam" id="PF05267">
    <property type="entry name" value="DUF725"/>
    <property type="match status" value="1"/>
</dbReference>
<keyword evidence="4" id="KW-1185">Reference proteome</keyword>
<dbReference type="HOGENOM" id="CLU_107310_0_1_1"/>
<reference evidence="3 4" key="1">
    <citation type="journal article" date="2007" name="Nature">
        <title>Evolution of genes and genomes on the Drosophila phylogeny.</title>
        <authorList>
            <consortium name="Drosophila 12 Genomes Consortium"/>
            <person name="Clark A.G."/>
            <person name="Eisen M.B."/>
            <person name="Smith D.R."/>
            <person name="Bergman C.M."/>
            <person name="Oliver B."/>
            <person name="Markow T.A."/>
            <person name="Kaufman T.C."/>
            <person name="Kellis M."/>
            <person name="Gelbart W."/>
            <person name="Iyer V.N."/>
            <person name="Pollard D.A."/>
            <person name="Sackton T.B."/>
            <person name="Larracuente A.M."/>
            <person name="Singh N.D."/>
            <person name="Abad J.P."/>
            <person name="Abt D.N."/>
            <person name="Adryan B."/>
            <person name="Aguade M."/>
            <person name="Akashi H."/>
            <person name="Anderson W.W."/>
            <person name="Aquadro C.F."/>
            <person name="Ardell D.H."/>
            <person name="Arguello R."/>
            <person name="Artieri C.G."/>
            <person name="Barbash D.A."/>
            <person name="Barker D."/>
            <person name="Barsanti P."/>
            <person name="Batterham P."/>
            <person name="Batzoglou S."/>
            <person name="Begun D."/>
            <person name="Bhutkar A."/>
            <person name="Blanco E."/>
            <person name="Bosak S.A."/>
            <person name="Bradley R.K."/>
            <person name="Brand A.D."/>
            <person name="Brent M.R."/>
            <person name="Brooks A.N."/>
            <person name="Brown R.H."/>
            <person name="Butlin R.K."/>
            <person name="Caggese C."/>
            <person name="Calvi B.R."/>
            <person name="Bernardo de Carvalho A."/>
            <person name="Caspi A."/>
            <person name="Castrezana S."/>
            <person name="Celniker S.E."/>
            <person name="Chang J.L."/>
            <person name="Chapple C."/>
            <person name="Chatterji S."/>
            <person name="Chinwalla A."/>
            <person name="Civetta A."/>
            <person name="Clifton S.W."/>
            <person name="Comeron J.M."/>
            <person name="Costello J.C."/>
            <person name="Coyne J.A."/>
            <person name="Daub J."/>
            <person name="David R.G."/>
            <person name="Delcher A.L."/>
            <person name="Delehaunty K."/>
            <person name="Do C.B."/>
            <person name="Ebling H."/>
            <person name="Edwards K."/>
            <person name="Eickbush T."/>
            <person name="Evans J.D."/>
            <person name="Filipski A."/>
            <person name="Findeiss S."/>
            <person name="Freyhult E."/>
            <person name="Fulton L."/>
            <person name="Fulton R."/>
            <person name="Garcia A.C."/>
            <person name="Gardiner A."/>
            <person name="Garfield D.A."/>
            <person name="Garvin B.E."/>
            <person name="Gibson G."/>
            <person name="Gilbert D."/>
            <person name="Gnerre S."/>
            <person name="Godfrey J."/>
            <person name="Good R."/>
            <person name="Gotea V."/>
            <person name="Gravely B."/>
            <person name="Greenberg A.J."/>
            <person name="Griffiths-Jones S."/>
            <person name="Gross S."/>
            <person name="Guigo R."/>
            <person name="Gustafson E.A."/>
            <person name="Haerty W."/>
            <person name="Hahn M.W."/>
            <person name="Halligan D.L."/>
            <person name="Halpern A.L."/>
            <person name="Halter G.M."/>
            <person name="Han M.V."/>
            <person name="Heger A."/>
            <person name="Hillier L."/>
            <person name="Hinrichs A.S."/>
            <person name="Holmes I."/>
            <person name="Hoskins R.A."/>
            <person name="Hubisz M.J."/>
            <person name="Hultmark D."/>
            <person name="Huntley M.A."/>
            <person name="Jaffe D.B."/>
            <person name="Jagadeeshan S."/>
            <person name="Jeck W.R."/>
            <person name="Johnson J."/>
            <person name="Jones C.D."/>
            <person name="Jordan W.C."/>
            <person name="Karpen G.H."/>
            <person name="Kataoka E."/>
            <person name="Keightley P.D."/>
            <person name="Kheradpour P."/>
            <person name="Kirkness E.F."/>
            <person name="Koerich L.B."/>
            <person name="Kristiansen K."/>
            <person name="Kudrna D."/>
            <person name="Kulathinal R.J."/>
            <person name="Kumar S."/>
            <person name="Kwok R."/>
            <person name="Lander E."/>
            <person name="Langley C.H."/>
            <person name="Lapoint R."/>
            <person name="Lazzaro B.P."/>
            <person name="Lee S.J."/>
            <person name="Levesque L."/>
            <person name="Li R."/>
            <person name="Lin C.F."/>
            <person name="Lin M.F."/>
            <person name="Lindblad-Toh K."/>
            <person name="Llopart A."/>
            <person name="Long M."/>
            <person name="Low L."/>
            <person name="Lozovsky E."/>
            <person name="Lu J."/>
            <person name="Luo M."/>
            <person name="Machado C.A."/>
            <person name="Makalowski W."/>
            <person name="Marzo M."/>
            <person name="Matsuda M."/>
            <person name="Matzkin L."/>
            <person name="McAllister B."/>
            <person name="McBride C.S."/>
            <person name="McKernan B."/>
            <person name="McKernan K."/>
            <person name="Mendez-Lago M."/>
            <person name="Minx P."/>
            <person name="Mollenhauer M.U."/>
            <person name="Montooth K."/>
            <person name="Mount S.M."/>
            <person name="Mu X."/>
            <person name="Myers E."/>
            <person name="Negre B."/>
            <person name="Newfeld S."/>
            <person name="Nielsen R."/>
            <person name="Noor M.A."/>
            <person name="O'Grady P."/>
            <person name="Pachter L."/>
            <person name="Papaceit M."/>
            <person name="Parisi M.J."/>
            <person name="Parisi M."/>
            <person name="Parts L."/>
            <person name="Pedersen J.S."/>
            <person name="Pesole G."/>
            <person name="Phillippy A.M."/>
            <person name="Ponting C.P."/>
            <person name="Pop M."/>
            <person name="Porcelli D."/>
            <person name="Powell J.R."/>
            <person name="Prohaska S."/>
            <person name="Pruitt K."/>
            <person name="Puig M."/>
            <person name="Quesneville H."/>
            <person name="Ram K.R."/>
            <person name="Rand D."/>
            <person name="Rasmussen M.D."/>
            <person name="Reed L.K."/>
            <person name="Reenan R."/>
            <person name="Reily A."/>
            <person name="Remington K.A."/>
            <person name="Rieger T.T."/>
            <person name="Ritchie M.G."/>
            <person name="Robin C."/>
            <person name="Rogers Y.H."/>
            <person name="Rohde C."/>
            <person name="Rozas J."/>
            <person name="Rubenfield M.J."/>
            <person name="Ruiz A."/>
            <person name="Russo S."/>
            <person name="Salzberg S.L."/>
            <person name="Sanchez-Gracia A."/>
            <person name="Saranga D.J."/>
            <person name="Sato H."/>
            <person name="Schaeffer S.W."/>
            <person name="Schatz M.C."/>
            <person name="Schlenke T."/>
            <person name="Schwartz R."/>
            <person name="Segarra C."/>
            <person name="Singh R.S."/>
            <person name="Sirot L."/>
            <person name="Sirota M."/>
            <person name="Sisneros N.B."/>
            <person name="Smith C.D."/>
            <person name="Smith T.F."/>
            <person name="Spieth J."/>
            <person name="Stage D.E."/>
            <person name="Stark A."/>
            <person name="Stephan W."/>
            <person name="Strausberg R.L."/>
            <person name="Strempel S."/>
            <person name="Sturgill D."/>
            <person name="Sutton G."/>
            <person name="Sutton G.G."/>
            <person name="Tao W."/>
            <person name="Teichmann S."/>
            <person name="Tobari Y.N."/>
            <person name="Tomimura Y."/>
            <person name="Tsolas J.M."/>
            <person name="Valente V.L."/>
            <person name="Venter E."/>
            <person name="Venter J.C."/>
            <person name="Vicario S."/>
            <person name="Vieira F.G."/>
            <person name="Vilella A.J."/>
            <person name="Villasante A."/>
            <person name="Walenz B."/>
            <person name="Wang J."/>
            <person name="Wasserman M."/>
            <person name="Watts T."/>
            <person name="Wilson D."/>
            <person name="Wilson R.K."/>
            <person name="Wing R.A."/>
            <person name="Wolfner M.F."/>
            <person name="Wong A."/>
            <person name="Wong G.K."/>
            <person name="Wu C.I."/>
            <person name="Wu G."/>
            <person name="Yamamoto D."/>
            <person name="Yang H.P."/>
            <person name="Yang S.P."/>
            <person name="Yorke J.A."/>
            <person name="Yoshida K."/>
            <person name="Zdobnov E."/>
            <person name="Zhang P."/>
            <person name="Zhang Y."/>
            <person name="Zimin A.V."/>
            <person name="Baldwin J."/>
            <person name="Abdouelleil A."/>
            <person name="Abdulkadir J."/>
            <person name="Abebe A."/>
            <person name="Abera B."/>
            <person name="Abreu J."/>
            <person name="Acer S.C."/>
            <person name="Aftuck L."/>
            <person name="Alexander A."/>
            <person name="An P."/>
            <person name="Anderson E."/>
            <person name="Anderson S."/>
            <person name="Arachi H."/>
            <person name="Azer M."/>
            <person name="Bachantsang P."/>
            <person name="Barry A."/>
            <person name="Bayul T."/>
            <person name="Berlin A."/>
            <person name="Bessette D."/>
            <person name="Bloom T."/>
            <person name="Blye J."/>
            <person name="Boguslavskiy L."/>
            <person name="Bonnet C."/>
            <person name="Boukhgalter B."/>
            <person name="Bourzgui I."/>
            <person name="Brown A."/>
            <person name="Cahill P."/>
            <person name="Channer S."/>
            <person name="Cheshatsang Y."/>
            <person name="Chuda L."/>
            <person name="Citroen M."/>
            <person name="Collymore A."/>
            <person name="Cooke P."/>
            <person name="Costello M."/>
            <person name="D'Aco K."/>
            <person name="Daza R."/>
            <person name="De Haan G."/>
            <person name="DeGray S."/>
            <person name="DeMaso C."/>
            <person name="Dhargay N."/>
            <person name="Dooley K."/>
            <person name="Dooley E."/>
            <person name="Doricent M."/>
            <person name="Dorje P."/>
            <person name="Dorjee K."/>
            <person name="Dupes A."/>
            <person name="Elong R."/>
            <person name="Falk J."/>
            <person name="Farina A."/>
            <person name="Faro S."/>
            <person name="Ferguson D."/>
            <person name="Fisher S."/>
            <person name="Foley C.D."/>
            <person name="Franke A."/>
            <person name="Friedrich D."/>
            <person name="Gadbois L."/>
            <person name="Gearin G."/>
            <person name="Gearin C.R."/>
            <person name="Giannoukos G."/>
            <person name="Goode T."/>
            <person name="Graham J."/>
            <person name="Grandbois E."/>
            <person name="Grewal S."/>
            <person name="Gyaltsen K."/>
            <person name="Hafez N."/>
            <person name="Hagos B."/>
            <person name="Hall J."/>
            <person name="Henson C."/>
            <person name="Hollinger A."/>
            <person name="Honan T."/>
            <person name="Huard M.D."/>
            <person name="Hughes L."/>
            <person name="Hurhula B."/>
            <person name="Husby M.E."/>
            <person name="Kamat A."/>
            <person name="Kanga B."/>
            <person name="Kashin S."/>
            <person name="Khazanovich D."/>
            <person name="Kisner P."/>
            <person name="Lance K."/>
            <person name="Lara M."/>
            <person name="Lee W."/>
            <person name="Lennon N."/>
            <person name="Letendre F."/>
            <person name="LeVine R."/>
            <person name="Lipovsky A."/>
            <person name="Liu X."/>
            <person name="Liu J."/>
            <person name="Liu S."/>
            <person name="Lokyitsang T."/>
            <person name="Lokyitsang Y."/>
            <person name="Lubonja R."/>
            <person name="Lui A."/>
            <person name="MacDonald P."/>
            <person name="Magnisalis V."/>
            <person name="Maru K."/>
            <person name="Matthews C."/>
            <person name="McCusker W."/>
            <person name="McDonough S."/>
            <person name="Mehta T."/>
            <person name="Meldrim J."/>
            <person name="Meneus L."/>
            <person name="Mihai O."/>
            <person name="Mihalev A."/>
            <person name="Mihova T."/>
            <person name="Mittelman R."/>
            <person name="Mlenga V."/>
            <person name="Montmayeur A."/>
            <person name="Mulrain L."/>
            <person name="Navidi A."/>
            <person name="Naylor J."/>
            <person name="Negash T."/>
            <person name="Nguyen T."/>
            <person name="Nguyen N."/>
            <person name="Nicol R."/>
            <person name="Norbu C."/>
            <person name="Norbu N."/>
            <person name="Novod N."/>
            <person name="O'Neill B."/>
            <person name="Osman S."/>
            <person name="Markiewicz E."/>
            <person name="Oyono O.L."/>
            <person name="Patti C."/>
            <person name="Phunkhang P."/>
            <person name="Pierre F."/>
            <person name="Priest M."/>
            <person name="Raghuraman S."/>
            <person name="Rege F."/>
            <person name="Reyes R."/>
            <person name="Rise C."/>
            <person name="Rogov P."/>
            <person name="Ross K."/>
            <person name="Ryan E."/>
            <person name="Settipalli S."/>
            <person name="Shea T."/>
            <person name="Sherpa N."/>
            <person name="Shi L."/>
            <person name="Shih D."/>
            <person name="Sparrow T."/>
            <person name="Spaulding J."/>
            <person name="Stalker J."/>
            <person name="Stange-Thomann N."/>
            <person name="Stavropoulos S."/>
            <person name="Stone C."/>
            <person name="Strader C."/>
            <person name="Tesfaye S."/>
            <person name="Thomson T."/>
            <person name="Thoulutsang Y."/>
            <person name="Thoulutsang D."/>
            <person name="Topham K."/>
            <person name="Topping I."/>
            <person name="Tsamla T."/>
            <person name="Vassiliev H."/>
            <person name="Vo A."/>
            <person name="Wangchuk T."/>
            <person name="Wangdi T."/>
            <person name="Weiand M."/>
            <person name="Wilkinson J."/>
            <person name="Wilson A."/>
            <person name="Yadav S."/>
            <person name="Young G."/>
            <person name="Yu Q."/>
            <person name="Zembek L."/>
            <person name="Zhong D."/>
            <person name="Zimmer A."/>
            <person name="Zwirko Z."/>
            <person name="Jaffe D.B."/>
            <person name="Alvarez P."/>
            <person name="Brockman W."/>
            <person name="Butler J."/>
            <person name="Chin C."/>
            <person name="Gnerre S."/>
            <person name="Grabherr M."/>
            <person name="Kleber M."/>
            <person name="Mauceli E."/>
            <person name="MacCallum I."/>
        </authorList>
    </citation>
    <scope>NUCLEOTIDE SEQUENCE [LARGE SCALE GENOMIC DNA]</scope>
    <source>
        <strain evidence="4">Tucson 15081-1352.22</strain>
    </source>
</reference>
<organism evidence="3 4">
    <name type="scientific">Drosophila mojavensis</name>
    <name type="common">Fruit fly</name>
    <dbReference type="NCBI Taxonomy" id="7230"/>
    <lineage>
        <taxon>Eukaryota</taxon>
        <taxon>Metazoa</taxon>
        <taxon>Ecdysozoa</taxon>
        <taxon>Arthropoda</taxon>
        <taxon>Hexapoda</taxon>
        <taxon>Insecta</taxon>
        <taxon>Pterygota</taxon>
        <taxon>Neoptera</taxon>
        <taxon>Endopterygota</taxon>
        <taxon>Diptera</taxon>
        <taxon>Brachycera</taxon>
        <taxon>Muscomorpha</taxon>
        <taxon>Ephydroidea</taxon>
        <taxon>Drosophilidae</taxon>
        <taxon>Drosophila</taxon>
    </lineage>
</organism>
<evidence type="ECO:0000259" key="2">
    <source>
        <dbReference type="Pfam" id="PF05267"/>
    </source>
</evidence>
<evidence type="ECO:0000313" key="3">
    <source>
        <dbReference type="EMBL" id="EDW14805.2"/>
    </source>
</evidence>
<accession>B4KCI6</accession>
<dbReference type="Proteomes" id="UP000009192">
    <property type="component" value="Unassembled WGS sequence"/>
</dbReference>
<name>B4KCI6_DROMO</name>
<proteinExistence type="predicted"/>
<dbReference type="EMBL" id="CH933806">
    <property type="protein sequence ID" value="EDW14805.2"/>
    <property type="molecule type" value="Genomic_DNA"/>
</dbReference>
<dbReference type="InParanoid" id="B4KCI6"/>
<gene>
    <name evidence="3" type="primary">Dmoj\GI24460</name>
    <name evidence="3" type="ORF">Dmoj_GI24460</name>
</gene>